<gene>
    <name evidence="1" type="ORF">EXD82_08540</name>
</gene>
<evidence type="ECO:0000313" key="1">
    <source>
        <dbReference type="EMBL" id="TQQ84040.1"/>
    </source>
</evidence>
<sequence length="92" mass="10975">MKYNKDSLEKELNFIMINRSNINFLENPNLKSQNFFSKEINLPPRELVLILIDIQNKLNVTIPEADIINKKFNTFNNILSILERSFDYEKIR</sequence>
<dbReference type="RefSeq" id="WP_142536494.1">
    <property type="nucleotide sequence ID" value="NZ_SGJB01000017.1"/>
</dbReference>
<proteinExistence type="predicted"/>
<organism evidence="1 2">
    <name type="scientific">Peptacetobacter hominis</name>
    <dbReference type="NCBI Taxonomy" id="2743610"/>
    <lineage>
        <taxon>Bacteria</taxon>
        <taxon>Bacillati</taxon>
        <taxon>Bacillota</taxon>
        <taxon>Clostridia</taxon>
        <taxon>Peptostreptococcales</taxon>
        <taxon>Peptostreptococcaceae</taxon>
        <taxon>Peptacetobacter</taxon>
    </lineage>
</organism>
<comment type="caution">
    <text evidence="1">The sequence shown here is derived from an EMBL/GenBank/DDBJ whole genome shotgun (WGS) entry which is preliminary data.</text>
</comment>
<dbReference type="EMBL" id="SGJB01000017">
    <property type="protein sequence ID" value="TQQ84040.1"/>
    <property type="molecule type" value="Genomic_DNA"/>
</dbReference>
<name>A0A544QTM7_9FIRM</name>
<dbReference type="OrthoDB" id="1739662at2"/>
<dbReference type="AlphaFoldDB" id="A0A544QTM7"/>
<protein>
    <submittedName>
        <fullName evidence="1">Peptide maturation system acyl carrier-related protein</fullName>
    </submittedName>
</protein>
<dbReference type="Proteomes" id="UP000317863">
    <property type="component" value="Unassembled WGS sequence"/>
</dbReference>
<evidence type="ECO:0000313" key="2">
    <source>
        <dbReference type="Proteomes" id="UP000317863"/>
    </source>
</evidence>
<accession>A0A544QTM7</accession>
<keyword evidence="2" id="KW-1185">Reference proteome</keyword>
<reference evidence="1 2" key="1">
    <citation type="submission" date="2019-02" db="EMBL/GenBank/DDBJ databases">
        <title>Peptostreptococcaceae bacterium ZHW00191 nov., a new bacterium isolated from the human gut.</title>
        <authorList>
            <person name="Zhou H.-W."/>
            <person name="Chen X.-J."/>
        </authorList>
    </citation>
    <scope>NUCLEOTIDE SEQUENCE [LARGE SCALE GENOMIC DNA]</scope>
    <source>
        <strain evidence="1 2">ZHW00191</strain>
    </source>
</reference>